<keyword evidence="5 7" id="KW-1133">Transmembrane helix</keyword>
<protein>
    <submittedName>
        <fullName evidence="8">Uncharacterized membrane protein YphA, DoxX/SURF4 family</fullName>
    </submittedName>
</protein>
<dbReference type="EMBL" id="FONT01000008">
    <property type="protein sequence ID" value="SFE99221.1"/>
    <property type="molecule type" value="Genomic_DNA"/>
</dbReference>
<dbReference type="InterPro" id="IPR051907">
    <property type="entry name" value="DoxX-like_oxidoreductase"/>
</dbReference>
<dbReference type="AlphaFoldDB" id="A0A1I2F3X8"/>
<keyword evidence="4 7" id="KW-0812">Transmembrane</keyword>
<keyword evidence="9" id="KW-1185">Reference proteome</keyword>
<accession>A0A1I2F3X8</accession>
<dbReference type="PANTHER" id="PTHR33452">
    <property type="entry name" value="OXIDOREDUCTASE CATD-RELATED"/>
    <property type="match status" value="1"/>
</dbReference>
<name>A0A1I2F3X8_9BACI</name>
<sequence length="131" mass="13651">MSKQDTGTFILRVVLGIIFFIHGLDKFQAGIGNTVGFFDSIGIPGFLAYIVAVIELVGGLAMILGIGTKIVGSLFAIIMVGAIFTAKLSAGFLGGYELDLALLAMSLYVVLSNNTALSLGKTNSDSMNRAA</sequence>
<evidence type="ECO:0000256" key="6">
    <source>
        <dbReference type="ARBA" id="ARBA00023136"/>
    </source>
</evidence>
<evidence type="ECO:0000256" key="2">
    <source>
        <dbReference type="ARBA" id="ARBA00006679"/>
    </source>
</evidence>
<keyword evidence="6 7" id="KW-0472">Membrane</keyword>
<dbReference type="Proteomes" id="UP000199516">
    <property type="component" value="Unassembled WGS sequence"/>
</dbReference>
<evidence type="ECO:0000256" key="5">
    <source>
        <dbReference type="ARBA" id="ARBA00022989"/>
    </source>
</evidence>
<dbReference type="STRING" id="930128.SAMN05192532_10852"/>
<feature type="transmembrane region" description="Helical" evidence="7">
    <location>
        <begin position="46"/>
        <end position="67"/>
    </location>
</feature>
<evidence type="ECO:0000256" key="7">
    <source>
        <dbReference type="SAM" id="Phobius"/>
    </source>
</evidence>
<evidence type="ECO:0000256" key="1">
    <source>
        <dbReference type="ARBA" id="ARBA00004651"/>
    </source>
</evidence>
<dbReference type="GO" id="GO:0005886">
    <property type="term" value="C:plasma membrane"/>
    <property type="evidence" value="ECO:0007669"/>
    <property type="project" value="UniProtKB-SubCell"/>
</dbReference>
<keyword evidence="3" id="KW-1003">Cell membrane</keyword>
<evidence type="ECO:0000313" key="9">
    <source>
        <dbReference type="Proteomes" id="UP000199516"/>
    </source>
</evidence>
<reference evidence="8 9" key="1">
    <citation type="submission" date="2016-10" db="EMBL/GenBank/DDBJ databases">
        <authorList>
            <person name="de Groot N.N."/>
        </authorList>
    </citation>
    <scope>NUCLEOTIDE SEQUENCE [LARGE SCALE GENOMIC DNA]</scope>
    <source>
        <strain evidence="8 9">DSM 23995</strain>
    </source>
</reference>
<comment type="subcellular location">
    <subcellularLocation>
        <location evidence="1">Cell membrane</location>
        <topology evidence="1">Multi-pass membrane protein</topology>
    </subcellularLocation>
</comment>
<evidence type="ECO:0000256" key="4">
    <source>
        <dbReference type="ARBA" id="ARBA00022692"/>
    </source>
</evidence>
<gene>
    <name evidence="8" type="ORF">SAMN05192532_10852</name>
</gene>
<dbReference type="RefSeq" id="WP_091663506.1">
    <property type="nucleotide sequence ID" value="NZ_FONT01000008.1"/>
</dbReference>
<feature type="transmembrane region" description="Helical" evidence="7">
    <location>
        <begin position="74"/>
        <end position="94"/>
    </location>
</feature>
<dbReference type="OrthoDB" id="886570at2"/>
<evidence type="ECO:0000313" key="8">
    <source>
        <dbReference type="EMBL" id="SFE99221.1"/>
    </source>
</evidence>
<evidence type="ECO:0000256" key="3">
    <source>
        <dbReference type="ARBA" id="ARBA00022475"/>
    </source>
</evidence>
<organism evidence="8 9">
    <name type="scientific">Alteribacillus iranensis</name>
    <dbReference type="NCBI Taxonomy" id="930128"/>
    <lineage>
        <taxon>Bacteria</taxon>
        <taxon>Bacillati</taxon>
        <taxon>Bacillota</taxon>
        <taxon>Bacilli</taxon>
        <taxon>Bacillales</taxon>
        <taxon>Bacillaceae</taxon>
        <taxon>Alteribacillus</taxon>
    </lineage>
</organism>
<proteinExistence type="inferred from homology"/>
<dbReference type="InterPro" id="IPR032808">
    <property type="entry name" value="DoxX"/>
</dbReference>
<feature type="transmembrane region" description="Helical" evidence="7">
    <location>
        <begin position="100"/>
        <end position="119"/>
    </location>
</feature>
<feature type="transmembrane region" description="Helical" evidence="7">
    <location>
        <begin position="7"/>
        <end position="24"/>
    </location>
</feature>
<comment type="similarity">
    <text evidence="2">Belongs to the DoxX family.</text>
</comment>
<dbReference type="PANTHER" id="PTHR33452:SF1">
    <property type="entry name" value="INNER MEMBRANE PROTEIN YPHA-RELATED"/>
    <property type="match status" value="1"/>
</dbReference>
<dbReference type="Pfam" id="PF07681">
    <property type="entry name" value="DoxX"/>
    <property type="match status" value="1"/>
</dbReference>